<accession>A0A9Y3VT46</accession>
<feature type="chain" id="PRO_5044704316" evidence="5">
    <location>
        <begin position="26"/>
        <end position="339"/>
    </location>
</feature>
<evidence type="ECO:0000256" key="2">
    <source>
        <dbReference type="ARBA" id="ARBA00023157"/>
    </source>
</evidence>
<evidence type="ECO:0000313" key="7">
    <source>
        <dbReference type="RefSeq" id="XP_005748022.1"/>
    </source>
</evidence>
<keyword evidence="1 5" id="KW-0732">Signal</keyword>
<sequence length="339" mass="36991">MKLCHILFCFIFLYLQDGNTGLANAETLVYEGVEGGNITVECKFYFPGSTTLFCKDKCEKGNVLIETTDYTAQSGRYSITLVKKNLPSKDIVHVSITQLNKSDSGWYRCTLDRSLQPCDFQLVITGASDTPTPHQPLSTSTFLLSASTTTTATTQHVNVSSGSFTSSSASSEISRQPQTAAGSDKLLHVTLILVAMITILSAALLIFYKNRKNKPKGSSMKTEHADITQANWLYGNITEDEAQNRVTPVRVSSVYDYPEGSQPDGVENQELYSLVTAPQNTATDDMNDADYTEVDFSHIPSSNSAPCGNICDTVYCTPAIYANHPNVGSPPLYSTVEIH</sequence>
<dbReference type="Gene3D" id="2.60.40.10">
    <property type="entry name" value="Immunoglobulins"/>
    <property type="match status" value="1"/>
</dbReference>
<dbReference type="RefSeq" id="XP_005748023.1">
    <property type="nucleotide sequence ID" value="XM_005747966.1"/>
</dbReference>
<keyword evidence="4" id="KW-1133">Transmembrane helix</keyword>
<protein>
    <submittedName>
        <fullName evidence="7">Uncharacterized protein LOC102193430 isoform X1</fullName>
    </submittedName>
    <submittedName>
        <fullName evidence="8">Uncharacterized protein LOC102193430 isoform X2</fullName>
    </submittedName>
</protein>
<dbReference type="GO" id="GO:0038023">
    <property type="term" value="F:signaling receptor activity"/>
    <property type="evidence" value="ECO:0007669"/>
    <property type="project" value="TreeGrafter"/>
</dbReference>
<evidence type="ECO:0000256" key="5">
    <source>
        <dbReference type="SAM" id="SignalP"/>
    </source>
</evidence>
<dbReference type="RefSeq" id="XP_005748022.1">
    <property type="nucleotide sequence ID" value="XM_005747965.1"/>
</dbReference>
<reference evidence="7 8" key="1">
    <citation type="submission" date="2025-04" db="UniProtKB">
        <authorList>
            <consortium name="RefSeq"/>
        </authorList>
    </citation>
    <scope>IDENTIFICATION</scope>
</reference>
<dbReference type="PANTHER" id="PTHR16423:SF3">
    <property type="entry name" value="TREM-LIKE TRANSCRIPT 2 PROTEIN"/>
    <property type="match status" value="1"/>
</dbReference>
<dbReference type="InterPro" id="IPR013783">
    <property type="entry name" value="Ig-like_fold"/>
</dbReference>
<keyword evidence="4" id="KW-0472">Membrane</keyword>
<gene>
    <name evidence="7 8" type="primary">LOC102193430</name>
</gene>
<keyword evidence="2" id="KW-1015">Disulfide bond</keyword>
<feature type="signal peptide" evidence="5">
    <location>
        <begin position="1"/>
        <end position="25"/>
    </location>
</feature>
<evidence type="ECO:0000313" key="6">
    <source>
        <dbReference type="Proteomes" id="UP000695023"/>
    </source>
</evidence>
<dbReference type="PANTHER" id="PTHR16423">
    <property type="entry name" value="TREM-LIKE TRANSCRIPT PROTEIN"/>
    <property type="match status" value="1"/>
</dbReference>
<dbReference type="InterPro" id="IPR052314">
    <property type="entry name" value="Immune_rcpt_domain"/>
</dbReference>
<keyword evidence="4" id="KW-0812">Transmembrane</keyword>
<dbReference type="AlphaFoldDB" id="A0A9Y3VT46"/>
<keyword evidence="3" id="KW-0393">Immunoglobulin domain</keyword>
<keyword evidence="6" id="KW-1185">Reference proteome</keyword>
<dbReference type="GO" id="GO:0009986">
    <property type="term" value="C:cell surface"/>
    <property type="evidence" value="ECO:0007669"/>
    <property type="project" value="TreeGrafter"/>
</dbReference>
<evidence type="ECO:0000313" key="8">
    <source>
        <dbReference type="RefSeq" id="XP_005748023.1"/>
    </source>
</evidence>
<evidence type="ECO:0000256" key="1">
    <source>
        <dbReference type="ARBA" id="ARBA00022729"/>
    </source>
</evidence>
<dbReference type="GeneID" id="102193430"/>
<feature type="transmembrane region" description="Helical" evidence="4">
    <location>
        <begin position="186"/>
        <end position="208"/>
    </location>
</feature>
<name>A0A9Y3VT46_9CICH</name>
<organism evidence="6 8">
    <name type="scientific">Pundamilia nyererei</name>
    <dbReference type="NCBI Taxonomy" id="303518"/>
    <lineage>
        <taxon>Eukaryota</taxon>
        <taxon>Metazoa</taxon>
        <taxon>Chordata</taxon>
        <taxon>Craniata</taxon>
        <taxon>Vertebrata</taxon>
        <taxon>Euteleostomi</taxon>
        <taxon>Actinopterygii</taxon>
        <taxon>Neopterygii</taxon>
        <taxon>Teleostei</taxon>
        <taxon>Neoteleostei</taxon>
        <taxon>Acanthomorphata</taxon>
        <taxon>Ovalentaria</taxon>
        <taxon>Cichlomorphae</taxon>
        <taxon>Cichliformes</taxon>
        <taxon>Cichlidae</taxon>
        <taxon>African cichlids</taxon>
        <taxon>Pseudocrenilabrinae</taxon>
        <taxon>Haplochromini</taxon>
        <taxon>Pundamilia</taxon>
    </lineage>
</organism>
<dbReference type="SUPFAM" id="SSF48726">
    <property type="entry name" value="Immunoglobulin"/>
    <property type="match status" value="1"/>
</dbReference>
<dbReference type="InterPro" id="IPR036179">
    <property type="entry name" value="Ig-like_dom_sf"/>
</dbReference>
<dbReference type="Proteomes" id="UP000695023">
    <property type="component" value="Unplaced"/>
</dbReference>
<evidence type="ECO:0000256" key="3">
    <source>
        <dbReference type="ARBA" id="ARBA00023319"/>
    </source>
</evidence>
<evidence type="ECO:0000256" key="4">
    <source>
        <dbReference type="SAM" id="Phobius"/>
    </source>
</evidence>
<proteinExistence type="predicted"/>